<dbReference type="Proteomes" id="UP001145114">
    <property type="component" value="Unassembled WGS sequence"/>
</dbReference>
<sequence length="198" mass="22657">HQNIPILRKPFVRMFSRSWDYLKELTLPAISDEDAELIAIHTPVLIRWSFTVLRDLDLSYSELSVPAIQALLMECRRLLVLSVRVNTSMYNLPPTVVTASAVPPHVLGADDGDVYLPTNVTGWVVHRQLRNLKIQLSGIHTSITMAAMLSHFPRLEKCRVEVTDQTGWLLEPFLSRFPHIKFSTTKYHSEAWATIPDW</sequence>
<protein>
    <submittedName>
        <fullName evidence="1">Uncharacterized protein</fullName>
    </submittedName>
</protein>
<feature type="non-terminal residue" evidence="1">
    <location>
        <position position="1"/>
    </location>
</feature>
<proteinExistence type="predicted"/>
<gene>
    <name evidence="1" type="ORF">EV182_005669</name>
</gene>
<dbReference type="EMBL" id="JAMZIH010007233">
    <property type="protein sequence ID" value="KAJ1673218.1"/>
    <property type="molecule type" value="Genomic_DNA"/>
</dbReference>
<name>A0ACC1HBY2_9FUNG</name>
<comment type="caution">
    <text evidence="1">The sequence shown here is derived from an EMBL/GenBank/DDBJ whole genome shotgun (WGS) entry which is preliminary data.</text>
</comment>
<evidence type="ECO:0000313" key="2">
    <source>
        <dbReference type="Proteomes" id="UP001145114"/>
    </source>
</evidence>
<evidence type="ECO:0000313" key="1">
    <source>
        <dbReference type="EMBL" id="KAJ1673218.1"/>
    </source>
</evidence>
<keyword evidence="2" id="KW-1185">Reference proteome</keyword>
<reference evidence="1" key="1">
    <citation type="submission" date="2022-06" db="EMBL/GenBank/DDBJ databases">
        <title>Phylogenomic reconstructions and comparative analyses of Kickxellomycotina fungi.</title>
        <authorList>
            <person name="Reynolds N.K."/>
            <person name="Stajich J.E."/>
            <person name="Barry K."/>
            <person name="Grigoriev I.V."/>
            <person name="Crous P."/>
            <person name="Smith M.E."/>
        </authorList>
    </citation>
    <scope>NUCLEOTIDE SEQUENCE</scope>
    <source>
        <strain evidence="1">RSA 2271</strain>
    </source>
</reference>
<accession>A0ACC1HBY2</accession>
<organism evidence="1 2">
    <name type="scientific">Spiromyces aspiralis</name>
    <dbReference type="NCBI Taxonomy" id="68401"/>
    <lineage>
        <taxon>Eukaryota</taxon>
        <taxon>Fungi</taxon>
        <taxon>Fungi incertae sedis</taxon>
        <taxon>Zoopagomycota</taxon>
        <taxon>Kickxellomycotina</taxon>
        <taxon>Kickxellomycetes</taxon>
        <taxon>Kickxellales</taxon>
        <taxon>Kickxellaceae</taxon>
        <taxon>Spiromyces</taxon>
    </lineage>
</organism>